<keyword evidence="1" id="KW-0472">Membrane</keyword>
<dbReference type="EMBL" id="FNIC01000011">
    <property type="protein sequence ID" value="SDO61179.1"/>
    <property type="molecule type" value="Genomic_DNA"/>
</dbReference>
<evidence type="ECO:0000313" key="3">
    <source>
        <dbReference type="Proteomes" id="UP000199004"/>
    </source>
</evidence>
<dbReference type="RefSeq" id="WP_091026867.1">
    <property type="nucleotide sequence ID" value="NZ_BKAE01000016.1"/>
</dbReference>
<feature type="transmembrane region" description="Helical" evidence="1">
    <location>
        <begin position="209"/>
        <end position="227"/>
    </location>
</feature>
<feature type="transmembrane region" description="Helical" evidence="1">
    <location>
        <begin position="477"/>
        <end position="499"/>
    </location>
</feature>
<feature type="transmembrane region" description="Helical" evidence="1">
    <location>
        <begin position="365"/>
        <end position="389"/>
    </location>
</feature>
<reference evidence="2 3" key="1">
    <citation type="submission" date="2016-10" db="EMBL/GenBank/DDBJ databases">
        <authorList>
            <person name="de Groot N.N."/>
        </authorList>
    </citation>
    <scope>NUCLEOTIDE SEQUENCE [LARGE SCALE GENOMIC DNA]</scope>
    <source>
        <strain evidence="2 3">CGMCC 1.11147</strain>
    </source>
</reference>
<dbReference type="STRING" id="1005944.SAMN05192576_0131"/>
<keyword evidence="1" id="KW-0812">Transmembrane</keyword>
<dbReference type="Proteomes" id="UP000199004">
    <property type="component" value="Unassembled WGS sequence"/>
</dbReference>
<evidence type="ECO:0000256" key="1">
    <source>
        <dbReference type="SAM" id="Phobius"/>
    </source>
</evidence>
<protein>
    <recommendedName>
        <fullName evidence="4">Dolichyl-phosphate-mannose-protein mannosyltransferase</fullName>
    </recommendedName>
</protein>
<feature type="transmembrane region" description="Helical" evidence="1">
    <location>
        <begin position="17"/>
        <end position="34"/>
    </location>
</feature>
<feature type="transmembrane region" description="Helical" evidence="1">
    <location>
        <begin position="234"/>
        <end position="254"/>
    </location>
</feature>
<feature type="transmembrane region" description="Helical" evidence="1">
    <location>
        <begin position="159"/>
        <end position="176"/>
    </location>
</feature>
<gene>
    <name evidence="2" type="ORF">SAMN05192576_0131</name>
</gene>
<proteinExistence type="predicted"/>
<feature type="transmembrane region" description="Helical" evidence="1">
    <location>
        <begin position="133"/>
        <end position="153"/>
    </location>
</feature>
<organism evidence="2 3">
    <name type="scientific">Nocardioides szechwanensis</name>
    <dbReference type="NCBI Taxonomy" id="1005944"/>
    <lineage>
        <taxon>Bacteria</taxon>
        <taxon>Bacillati</taxon>
        <taxon>Actinomycetota</taxon>
        <taxon>Actinomycetes</taxon>
        <taxon>Propionibacteriales</taxon>
        <taxon>Nocardioidaceae</taxon>
        <taxon>Nocardioides</taxon>
    </lineage>
</organism>
<dbReference type="AlphaFoldDB" id="A0A1H0KZ05"/>
<feature type="transmembrane region" description="Helical" evidence="1">
    <location>
        <begin position="102"/>
        <end position="121"/>
    </location>
</feature>
<keyword evidence="3" id="KW-1185">Reference proteome</keyword>
<evidence type="ECO:0008006" key="4">
    <source>
        <dbReference type="Google" id="ProtNLM"/>
    </source>
</evidence>
<sequence>MIDELERTYRRLPRGRTILAVLVAVHVVVKLALLPKVGHTPLVGDEASYVDGGRALSNLVRDLVSFGPVDSAELERNVIGSGWFMPGMSALLTPLFVVDPDASVFVIRCYIGVLTTVLLLLAMRSVRRTFGDLYAALLLVFPGLLPMWLLFSYGAWGDLVAGLLIAMLVAHLVTIFRQVRSGAAFSLREGAWLGLVGIAVVYLRSSATLLVGGMFVVLLASAVVLLRRRERWQAVAALAVAGSVFFALLAPWSIAASQSLGGRVVTTTSVPTVLANTFGDYDRICFGECDPESTIWFSPLRYAREVARATDSSEVAVQVEMSHYARADVTPHSYTRDVLQNFRAYALEPAGYNDQLMLPDDEDTFTYWFATIGTSVMWYAALLVAAWVLLLATRRSFDSQVLSIVLKLGLGALFTQPFVHLASGRYWPTAAPLLALAAGLWLQVRTERRVAVGVGHDRPVGEHAAGTPTPAAVHRGLYWVQLFLVCATIVLVAGVLLLAL</sequence>
<dbReference type="OrthoDB" id="3763726at2"/>
<accession>A0A1H0KZ05</accession>
<evidence type="ECO:0000313" key="2">
    <source>
        <dbReference type="EMBL" id="SDO61179.1"/>
    </source>
</evidence>
<feature type="transmembrane region" description="Helical" evidence="1">
    <location>
        <begin position="183"/>
        <end position="203"/>
    </location>
</feature>
<name>A0A1H0KZ05_9ACTN</name>
<keyword evidence="1" id="KW-1133">Transmembrane helix</keyword>
<feature type="transmembrane region" description="Helical" evidence="1">
    <location>
        <begin position="401"/>
        <end position="419"/>
    </location>
</feature>